<dbReference type="InterPro" id="IPR006016">
    <property type="entry name" value="UspA"/>
</dbReference>
<evidence type="ECO:0000256" key="6">
    <source>
        <dbReference type="ARBA" id="ARBA00022741"/>
    </source>
</evidence>
<keyword evidence="15" id="KW-1185">Reference proteome</keyword>
<feature type="coiled-coil region" evidence="10">
    <location>
        <begin position="457"/>
        <end position="512"/>
    </location>
</feature>
<feature type="region of interest" description="Disordered" evidence="11">
    <location>
        <begin position="335"/>
        <end position="384"/>
    </location>
</feature>
<feature type="domain" description="Protein kinase" evidence="12">
    <location>
        <begin position="1251"/>
        <end position="1518"/>
    </location>
</feature>
<evidence type="ECO:0000256" key="3">
    <source>
        <dbReference type="ARBA" id="ARBA00012483"/>
    </source>
</evidence>
<dbReference type="Gene3D" id="1.10.510.10">
    <property type="entry name" value="Transferase(Phosphotransferase) domain 1"/>
    <property type="match status" value="3"/>
</dbReference>
<evidence type="ECO:0000256" key="2">
    <source>
        <dbReference type="ARBA" id="ARBA00004906"/>
    </source>
</evidence>
<evidence type="ECO:0000256" key="11">
    <source>
        <dbReference type="SAM" id="MobiDB-lite"/>
    </source>
</evidence>
<dbReference type="SUPFAM" id="SSF56112">
    <property type="entry name" value="Protein kinase-like (PK-like)"/>
    <property type="match status" value="3"/>
</dbReference>
<dbReference type="SMART" id="SM00504">
    <property type="entry name" value="Ubox"/>
    <property type="match status" value="2"/>
</dbReference>
<dbReference type="SUPFAM" id="SSF57850">
    <property type="entry name" value="RING/U-box"/>
    <property type="match status" value="2"/>
</dbReference>
<dbReference type="FunFam" id="3.30.200.20:FF:000039">
    <property type="entry name" value="receptor-like protein kinase FERONIA"/>
    <property type="match status" value="1"/>
</dbReference>
<feature type="compositionally biased region" description="Low complexity" evidence="11">
    <location>
        <begin position="274"/>
        <end position="283"/>
    </location>
</feature>
<evidence type="ECO:0000259" key="13">
    <source>
        <dbReference type="PROSITE" id="PS51698"/>
    </source>
</evidence>
<dbReference type="Pfam" id="PF00582">
    <property type="entry name" value="Usp"/>
    <property type="match status" value="1"/>
</dbReference>
<dbReference type="SMART" id="SM00220">
    <property type="entry name" value="S_TKc"/>
    <property type="match status" value="3"/>
</dbReference>
<keyword evidence="10" id="KW-0175">Coiled coil</keyword>
<dbReference type="InterPro" id="IPR000719">
    <property type="entry name" value="Prot_kinase_dom"/>
</dbReference>
<dbReference type="InterPro" id="IPR003613">
    <property type="entry name" value="Ubox_domain"/>
</dbReference>
<feature type="compositionally biased region" description="Basic and acidic residues" evidence="11">
    <location>
        <begin position="1087"/>
        <end position="1105"/>
    </location>
</feature>
<feature type="domain" description="Protein kinase" evidence="12">
    <location>
        <begin position="1966"/>
        <end position="2233"/>
    </location>
</feature>
<dbReference type="CDD" id="cd01989">
    <property type="entry name" value="USP_STK_Ubox_N"/>
    <property type="match status" value="2"/>
</dbReference>
<feature type="region of interest" description="Disordered" evidence="11">
    <location>
        <begin position="1082"/>
        <end position="1105"/>
    </location>
</feature>
<feature type="coiled-coil region" evidence="10">
    <location>
        <begin position="1887"/>
        <end position="1921"/>
    </location>
</feature>
<sequence length="2253" mass="252434">MKDDTCRKLPRLPNVFISQSIISYLSSTEAVNLSCLRCMAVASARSSLPSSSSSPLPPLSPQPVVPAGVERMLVRAGGGTRSLREIDEEEDDDDDCGGKTYVSVGKDLKDGKANIQWAARKLQPQQGDVNKLLVLLHVHQPADRIMSGLCKVPAKQLEEKELRAYRKIEKDDMNKLLEQYLSYCRAFPKVQAEKLVIEKNSVANGIVELIDQHHITKLVMGTSSFSVKRQVPKSKVAAIVHQQAKPYCQILYICKEALACTREASQFADKGDSPRSSSGSSLSDKSEFPPRSVSLPSWYSGFLGSPDQQSLPRRSNSISHPFPFSRQLENGVENISPIRPNSVDVAPKGCSPNSSHQSKGSSPTLTDLDTVDGLSVPVSSSSSEEHQHFMVEANMQNEMFEQWQQVRNELERSRKEASEGRQKAEKELFEASKMFRARENSLCKEKIAVEERLTREKVSLEKEHLQIYNELQKANEQIMELERKLMHANSLMEELQTVQGELQRQKDNAVKEAEKMSQINCNNVSCSTGAVALTEFTYTEIKEATNDFDESKMIGHGGCGSVYKGFLRHTTVAIKKFNREGITGEKEFDDEVEILGRMRHPNLVTLIGVCREAKALVYEFLPNGSLEDRLQCKHQTDPLPWRMRIKIAADICTALIFLHSNKPKGIAHGDLKPDNILLGDNFVGKLGDFGISRPLNLTNTTITPYHRTNQIKGTLGYMDPGYIASGELTAQYDVYSFGVVLLRLLTGKSPLGLPSEVEAALNNEMLQQVVDASAGEWPPEYSKKLAILALRCCRYDRKERPDLAKEAWGVLQAMVNYPDKKCKIPSFFICPMTQEIMKDPHIAADGFTYEGEAIKDWLQRGHKTSPMTYLSFTYYELIPNNALPMATAGSPSPYPGDSPEPSFSGEKVYVAVGEESSRGTLLWALHKFPQGTAFVLLHVYSPPNFLPILGAKIPAGQLREQELIAHKKMNLQRISDNLDQYQLICAQQKVQAEKLVVESDDVAYGLVDVISEHNVSMLVMGAADDKHYTKKAAPFGHDVMQDCRQSATSAQCSVERSSSLSEIWCVSNTWLHKLNLEPHIETTSSDRYSDKEKEDTKERGESDNELQHIPMQLERVRQEAYEEKCRREKAEQELFEALQKVSENLYFGELKQKNEIEVKLATTMEEVDRLARTADELAAKFQEQCEKILVLEKRSAHSDRIIKDLMLQRDKAVREAEAIRVKNGESTAIADRTIPITELSISEIKEATSNFDHSSKVGESVYGSVYKGLLRQTNVAVKKLNPESTESLSQFSHEVEILSRVRHPNLVTLIGACKDARALVYEYMPNGSLDDRLACKDNSKPLSWQLRTRIASNICSALIFLHSNKPHSIVHSDLKASNILLDGNNVAKLSGFGVCRMLTDEFKATTTLYRHTHPKGTFVYIDPEYAISGDLTPLSDVYSFGIILLRLLTGRSGFGLLKDVQRAVAKGCLQAILDSSAGDWPLMHAEQLSRVGLRCCEIRRKNRPDLQTEVWTVLEPMLRSASSMLCSLSFKSVSEDFGNVPSYFICPIQQDVMRDPLIAADGFTYEAEAIREWFDSGHYTSPMTNLDLPHPKPPGEQEFCESNVQGKRRMRAKCRITIQLHYIADRPGRYIQDFTANLPKRGQEKMDEEEIHIAVGKNFRKEKANILWAAARFPRATIVLVHVHWPSKWMPFMGGKVLYKFADEKEKEMHRAKETDAMVKMLSQYKNLCGSRKVRAHYLSHDDVLAGVVNLIKKLKIKRIIIGSRSMSKEAMLRKCCQVWVVINGKHINDHLEHTGSIGYGGSAESLASVHELSDDSNGYTTPPSDFADEIMYDDGVIQMDGADELATETETEDEESIETGELNSYEEEGEHSSGETAHRTDEIQSFRSITERAEELMEEIDKLQRKLKELQEEDDRSILSPRQKAAAASLKKEKRLSTGRYPELQLPQHISRFSMSMISKATGNFCSGNLIGEGGYGPVYKGKLGGVAVAIKLLRPHGRQGFPEYKQEVVVLSRMEHPHIVRLMGVCPESCGLVYEHLPNGTLLDTLSNSKSLSWKDRVRILGEQRSALAYLHSCRPHAIIHADLKLTNILLDAANSSRLGDFGTARAVHVKPLQDQADTICRRTNPMGTTGYMDPVFFVTGELTAESDVYAFGVVVLQVLTGLLDLNIADQVREALKMDAVHSVLDASAGSWPEVQAEKLLRLALRCCSLERKRRPAITCDAEWRSLDIMLRMANSPSKSRKWTSISIHAT</sequence>
<dbReference type="InterPro" id="IPR008271">
    <property type="entry name" value="Ser/Thr_kinase_AS"/>
</dbReference>
<dbReference type="CDD" id="cd16655">
    <property type="entry name" value="RING-Ubox_WDSUB1-like"/>
    <property type="match status" value="2"/>
</dbReference>
<keyword evidence="5" id="KW-0808">Transferase</keyword>
<dbReference type="Proteomes" id="UP000026961">
    <property type="component" value="Chromosome 9"/>
</dbReference>
<dbReference type="EC" id="2.3.2.27" evidence="3"/>
<dbReference type="PROSITE" id="PS51698">
    <property type="entry name" value="U_BOX"/>
    <property type="match status" value="2"/>
</dbReference>
<dbReference type="GO" id="GO:0016567">
    <property type="term" value="P:protein ubiquitination"/>
    <property type="evidence" value="ECO:0007669"/>
    <property type="project" value="UniProtKB-UniPathway"/>
</dbReference>
<feature type="domain" description="U-box" evidence="13">
    <location>
        <begin position="823"/>
        <end position="897"/>
    </location>
</feature>
<organism evidence="14">
    <name type="scientific">Oryza glumipatula</name>
    <dbReference type="NCBI Taxonomy" id="40148"/>
    <lineage>
        <taxon>Eukaryota</taxon>
        <taxon>Viridiplantae</taxon>
        <taxon>Streptophyta</taxon>
        <taxon>Embryophyta</taxon>
        <taxon>Tracheophyta</taxon>
        <taxon>Spermatophyta</taxon>
        <taxon>Magnoliopsida</taxon>
        <taxon>Liliopsida</taxon>
        <taxon>Poales</taxon>
        <taxon>Poaceae</taxon>
        <taxon>BOP clade</taxon>
        <taxon>Oryzoideae</taxon>
        <taxon>Oryzeae</taxon>
        <taxon>Oryzinae</taxon>
        <taxon>Oryza</taxon>
    </lineage>
</organism>
<protein>
    <recommendedName>
        <fullName evidence="3">RING-type E3 ubiquitin transferase</fullName>
        <ecNumber evidence="3">2.3.2.27</ecNumber>
    </recommendedName>
</protein>
<reference evidence="14" key="2">
    <citation type="submission" date="2018-05" db="EMBL/GenBank/DDBJ databases">
        <title>OgluRS3 (Oryza glumaepatula Reference Sequence Version 3).</title>
        <authorList>
            <person name="Zhang J."/>
            <person name="Kudrna D."/>
            <person name="Lee S."/>
            <person name="Talag J."/>
            <person name="Welchert J."/>
            <person name="Wing R.A."/>
        </authorList>
    </citation>
    <scope>NUCLEOTIDE SEQUENCE [LARGE SCALE GENOMIC DNA]</scope>
</reference>
<dbReference type="PANTHER" id="PTHR45647:SF46">
    <property type="entry name" value="OS09G0569800 PROTEIN"/>
    <property type="match status" value="1"/>
</dbReference>
<reference evidence="14" key="1">
    <citation type="submission" date="2015-04" db="UniProtKB">
        <authorList>
            <consortium name="EnsemblPlants"/>
        </authorList>
    </citation>
    <scope>IDENTIFICATION</scope>
</reference>
<evidence type="ECO:0000313" key="14">
    <source>
        <dbReference type="EnsemblPlants" id="OGLUM09G20940.2"/>
    </source>
</evidence>
<dbReference type="Pfam" id="PF04564">
    <property type="entry name" value="U-box"/>
    <property type="match status" value="2"/>
</dbReference>
<dbReference type="Gene3D" id="3.30.200.20">
    <property type="entry name" value="Phosphorylase Kinase, domain 1"/>
    <property type="match status" value="3"/>
</dbReference>
<evidence type="ECO:0000256" key="1">
    <source>
        <dbReference type="ARBA" id="ARBA00000900"/>
    </source>
</evidence>
<keyword evidence="4" id="KW-0723">Serine/threonine-protein kinase</keyword>
<evidence type="ECO:0000256" key="8">
    <source>
        <dbReference type="ARBA" id="ARBA00022786"/>
    </source>
</evidence>
<evidence type="ECO:0000256" key="5">
    <source>
        <dbReference type="ARBA" id="ARBA00022679"/>
    </source>
</evidence>
<feature type="region of interest" description="Disordered" evidence="11">
    <location>
        <begin position="266"/>
        <end position="291"/>
    </location>
</feature>
<name>A0A0E0B6U8_9ORYZ</name>
<dbReference type="Gene3D" id="3.30.40.10">
    <property type="entry name" value="Zinc/RING finger domain, C3HC4 (zinc finger)"/>
    <property type="match status" value="2"/>
</dbReference>
<feature type="compositionally biased region" description="Basic and acidic residues" evidence="11">
    <location>
        <begin position="1871"/>
        <end position="1884"/>
    </location>
</feature>
<evidence type="ECO:0000256" key="4">
    <source>
        <dbReference type="ARBA" id="ARBA00022527"/>
    </source>
</evidence>
<dbReference type="InterPro" id="IPR013083">
    <property type="entry name" value="Znf_RING/FYVE/PHD"/>
</dbReference>
<dbReference type="UniPathway" id="UPA00143"/>
<dbReference type="Gramene" id="OGLUM09G20940.2">
    <property type="protein sequence ID" value="OGLUM09G20940.2"/>
    <property type="gene ID" value="OGLUM09G20940"/>
</dbReference>
<keyword evidence="8" id="KW-0833">Ubl conjugation pathway</keyword>
<comment type="pathway">
    <text evidence="2">Protein modification; protein ubiquitination.</text>
</comment>
<evidence type="ECO:0000256" key="10">
    <source>
        <dbReference type="SAM" id="Coils"/>
    </source>
</evidence>
<dbReference type="InterPro" id="IPR051348">
    <property type="entry name" value="U-box_ubiquitin_ligases"/>
</dbReference>
<dbReference type="Pfam" id="PF07714">
    <property type="entry name" value="PK_Tyr_Ser-Thr"/>
    <property type="match status" value="1"/>
</dbReference>
<dbReference type="InterPro" id="IPR011009">
    <property type="entry name" value="Kinase-like_dom_sf"/>
</dbReference>
<keyword evidence="9" id="KW-0067">ATP-binding</keyword>
<comment type="catalytic activity">
    <reaction evidence="1">
        <text>S-ubiquitinyl-[E2 ubiquitin-conjugating enzyme]-L-cysteine + [acceptor protein]-L-lysine = [E2 ubiquitin-conjugating enzyme]-L-cysteine + N(6)-ubiquitinyl-[acceptor protein]-L-lysine.</text>
        <dbReference type="EC" id="2.3.2.27"/>
    </reaction>
</comment>
<dbReference type="GO" id="GO:0004674">
    <property type="term" value="F:protein serine/threonine kinase activity"/>
    <property type="evidence" value="ECO:0007669"/>
    <property type="project" value="UniProtKB-KW"/>
</dbReference>
<dbReference type="EnsemblPlants" id="OGLUM09G20940.2">
    <property type="protein sequence ID" value="OGLUM09G20940.2"/>
    <property type="gene ID" value="OGLUM09G20940"/>
</dbReference>
<dbReference type="SUPFAM" id="SSF52402">
    <property type="entry name" value="Adenine nucleotide alpha hydrolases-like"/>
    <property type="match status" value="2"/>
</dbReference>
<feature type="domain" description="U-box" evidence="13">
    <location>
        <begin position="1539"/>
        <end position="1590"/>
    </location>
</feature>
<evidence type="ECO:0000256" key="9">
    <source>
        <dbReference type="ARBA" id="ARBA00022840"/>
    </source>
</evidence>
<dbReference type="PROSITE" id="PS00108">
    <property type="entry name" value="PROTEIN_KINASE_ST"/>
    <property type="match status" value="3"/>
</dbReference>
<dbReference type="GO" id="GO:0005524">
    <property type="term" value="F:ATP binding"/>
    <property type="evidence" value="ECO:0007669"/>
    <property type="project" value="UniProtKB-KW"/>
</dbReference>
<dbReference type="PANTHER" id="PTHR45647">
    <property type="entry name" value="OS02G0152300 PROTEIN"/>
    <property type="match status" value="1"/>
</dbReference>
<feature type="compositionally biased region" description="Acidic residues" evidence="11">
    <location>
        <begin position="1846"/>
        <end position="1870"/>
    </location>
</feature>
<keyword evidence="6" id="KW-0547">Nucleotide-binding</keyword>
<evidence type="ECO:0000256" key="7">
    <source>
        <dbReference type="ARBA" id="ARBA00022777"/>
    </source>
</evidence>
<proteinExistence type="predicted"/>
<feature type="domain" description="Protein kinase" evidence="12">
    <location>
        <begin position="548"/>
        <end position="815"/>
    </location>
</feature>
<feature type="region of interest" description="Disordered" evidence="11">
    <location>
        <begin position="1846"/>
        <end position="1884"/>
    </location>
</feature>
<dbReference type="eggNOG" id="ENOG502QQ1P">
    <property type="taxonomic scope" value="Eukaryota"/>
</dbReference>
<evidence type="ECO:0000313" key="15">
    <source>
        <dbReference type="Proteomes" id="UP000026961"/>
    </source>
</evidence>
<accession>A0A0E0B6U8</accession>
<dbReference type="InterPro" id="IPR001245">
    <property type="entry name" value="Ser-Thr/Tyr_kinase_cat_dom"/>
</dbReference>
<keyword evidence="7" id="KW-0418">Kinase</keyword>
<feature type="coiled-coil region" evidence="10">
    <location>
        <begin position="1113"/>
        <end position="1180"/>
    </location>
</feature>
<dbReference type="PROSITE" id="PS50011">
    <property type="entry name" value="PROTEIN_KINASE_DOM"/>
    <property type="match status" value="3"/>
</dbReference>
<evidence type="ECO:0000259" key="12">
    <source>
        <dbReference type="PROSITE" id="PS50011"/>
    </source>
</evidence>
<dbReference type="Gene3D" id="3.40.50.620">
    <property type="entry name" value="HUPs"/>
    <property type="match status" value="2"/>
</dbReference>
<dbReference type="HOGENOM" id="CLU_001227_0_0_1"/>
<feature type="compositionally biased region" description="Polar residues" evidence="11">
    <location>
        <begin position="351"/>
        <end position="367"/>
    </location>
</feature>
<dbReference type="STRING" id="40148.A0A0E0B6U8"/>
<dbReference type="InterPro" id="IPR014729">
    <property type="entry name" value="Rossmann-like_a/b/a_fold"/>
</dbReference>
<dbReference type="GO" id="GO:0061630">
    <property type="term" value="F:ubiquitin protein ligase activity"/>
    <property type="evidence" value="ECO:0007669"/>
    <property type="project" value="UniProtKB-EC"/>
</dbReference>
<dbReference type="Pfam" id="PF00069">
    <property type="entry name" value="Pkinase"/>
    <property type="match status" value="2"/>
</dbReference>